<dbReference type="PANTHER" id="PTHR46017">
    <property type="entry name" value="ALPHA-MANNOSIDASE 2C1"/>
    <property type="match status" value="1"/>
</dbReference>
<dbReference type="InterPro" id="IPR000602">
    <property type="entry name" value="Glyco_hydro_38_N"/>
</dbReference>
<dbReference type="InterPro" id="IPR011013">
    <property type="entry name" value="Gal_mutarotase_sf_dom"/>
</dbReference>
<organism evidence="3 4">
    <name type="scientific">Paenibacillus cremeus</name>
    <dbReference type="NCBI Taxonomy" id="2163881"/>
    <lineage>
        <taxon>Bacteria</taxon>
        <taxon>Bacillati</taxon>
        <taxon>Bacillota</taxon>
        <taxon>Bacilli</taxon>
        <taxon>Bacillales</taxon>
        <taxon>Paenibacillaceae</taxon>
        <taxon>Paenibacillus</taxon>
    </lineage>
</organism>
<dbReference type="InterPro" id="IPR027291">
    <property type="entry name" value="Glyco_hydro_38_N_sf"/>
</dbReference>
<evidence type="ECO:0000313" key="4">
    <source>
        <dbReference type="Proteomes" id="UP000317036"/>
    </source>
</evidence>
<proteinExistence type="predicted"/>
<keyword evidence="4" id="KW-1185">Reference proteome</keyword>
<feature type="domain" description="Glycoside hydrolase family 38 N-terminal" evidence="1">
    <location>
        <begin position="7"/>
        <end position="194"/>
    </location>
</feature>
<accession>A0A559K8L6</accession>
<dbReference type="SUPFAM" id="SSF88713">
    <property type="entry name" value="Glycoside hydrolase/deacetylase"/>
    <property type="match status" value="1"/>
</dbReference>
<dbReference type="InterPro" id="IPR041147">
    <property type="entry name" value="GH38_C"/>
</dbReference>
<evidence type="ECO:0000259" key="2">
    <source>
        <dbReference type="Pfam" id="PF17677"/>
    </source>
</evidence>
<dbReference type="GO" id="GO:0004559">
    <property type="term" value="F:alpha-mannosidase activity"/>
    <property type="evidence" value="ECO:0007669"/>
    <property type="project" value="InterPro"/>
</dbReference>
<dbReference type="Pfam" id="PF16477">
    <property type="entry name" value="DUF5054"/>
    <property type="match status" value="2"/>
</dbReference>
<sequence>MSASLEKIYVVFKTHFDIGFTGFASDVVAQYRTEMLKDVIEICDKTSGNAEHEKYVWTMSSWPLLQSIQGSEPQDQEKALEFLRDRQLIWHMLPFTTHTEFCGMEEWIRGMYVSRGLSEQFGYRPKDAKMTDVPGHTWIVPSILKKAGVQFLHLGCNGFSTPPDVPPAFFWEGPDGERLLTFYSKGEYGTGLTPPEDWEFPVWLALTSTSDNHGPHKPSIIDDMKAEIAEKGLKAELHIGSLTDFAEDFLSRNPELPVIRGDLADSWIHGVGTAPREVSRVRELRDRITVAESAMSLDLLGGEKAADASADMGLMKQHIDDSYEHTLLFGEHTWGMDCKTFLFPRKSYDKKAFLKDRQSERYQRMEQSWQEQIDYLNQAERSLEAALEVLGSGVEKQLRVYNYLGWSRDAWVTVAPEDVPAAGGVLVDGESGERLLTVPGEDGGVRVEVKRIPALGYKKLVWAAADAEAAGEASETAGSSTLGASLTEKEAVLENGHLIVRISRETGWITSLYDKRLDKEWVEPHAEGFGRFEYNVYSADDITRYMKKYAYRFHDWGVHDFGKKDYPERQKRESYSTVLKDLRIVREPGSVRVECTAASDLKSVAEYGNAAEIGWSFVLNEQPHVDMEWRLRGKEATPLAESGHILFPLQIENPSYRINKMGSVIDPCTDIVRSSSTLLHCVESFVDVSDGRAGMAVVPLDSPLLFIGRNGMWDFEPDYKPEKPELNFNLFNNWWGTNFPQWVGGELKYRYRLIPHAGDWREGAVWQKAQETVAQPRAMKSDSSRVEAGRLELLPQGLHGLAVTCLKPAEDGDGFILRLRDWLGEAREVSVVFSELVSEVVLTDLLEYDGERLQLMPNARGEGKAVRFQTEAFGIHTLRLRKPSGLHF</sequence>
<dbReference type="GO" id="GO:0006013">
    <property type="term" value="P:mannose metabolic process"/>
    <property type="evidence" value="ECO:0007669"/>
    <property type="project" value="InterPro"/>
</dbReference>
<gene>
    <name evidence="3" type="ORF">FPZ49_18735</name>
</gene>
<name>A0A559K8L6_9BACL</name>
<dbReference type="Proteomes" id="UP000317036">
    <property type="component" value="Unassembled WGS sequence"/>
</dbReference>
<dbReference type="Pfam" id="PF01074">
    <property type="entry name" value="Glyco_hydro_38N"/>
    <property type="match status" value="1"/>
</dbReference>
<dbReference type="PANTHER" id="PTHR46017:SF1">
    <property type="entry name" value="ALPHA-MANNOSIDASE 2C1"/>
    <property type="match status" value="1"/>
</dbReference>
<feature type="domain" description="Glycosyl hydrolases family 38 C-terminal" evidence="2">
    <location>
        <begin position="801"/>
        <end position="877"/>
    </location>
</feature>
<dbReference type="Gene3D" id="3.20.110.10">
    <property type="entry name" value="Glycoside hydrolase 38, N terminal domain"/>
    <property type="match status" value="1"/>
</dbReference>
<dbReference type="InterPro" id="IPR032482">
    <property type="entry name" value="DUF5054"/>
</dbReference>
<dbReference type="SUPFAM" id="SSF74650">
    <property type="entry name" value="Galactose mutarotase-like"/>
    <property type="match status" value="1"/>
</dbReference>
<dbReference type="AlphaFoldDB" id="A0A559K8L6"/>
<evidence type="ECO:0000259" key="1">
    <source>
        <dbReference type="Pfam" id="PF01074"/>
    </source>
</evidence>
<dbReference type="RefSeq" id="WP_144849747.1">
    <property type="nucleotide sequence ID" value="NZ_VNJI01000023.1"/>
</dbReference>
<reference evidence="3 4" key="1">
    <citation type="submission" date="2019-07" db="EMBL/GenBank/DDBJ databases">
        <authorList>
            <person name="Kim J."/>
        </authorList>
    </citation>
    <scope>NUCLEOTIDE SEQUENCE [LARGE SCALE GENOMIC DNA]</scope>
    <source>
        <strain evidence="3 4">JC52</strain>
    </source>
</reference>
<dbReference type="CDD" id="cd10791">
    <property type="entry name" value="GH38N_AMII_like_1"/>
    <property type="match status" value="1"/>
</dbReference>
<dbReference type="Pfam" id="PF17677">
    <property type="entry name" value="Glyco_hydro38C2"/>
    <property type="match status" value="1"/>
</dbReference>
<dbReference type="InterPro" id="IPR011330">
    <property type="entry name" value="Glyco_hydro/deAcase_b/a-brl"/>
</dbReference>
<protein>
    <submittedName>
        <fullName evidence="3">DUF5054 domain-containing protein</fullName>
    </submittedName>
</protein>
<dbReference type="GO" id="GO:0030246">
    <property type="term" value="F:carbohydrate binding"/>
    <property type="evidence" value="ECO:0007669"/>
    <property type="project" value="InterPro"/>
</dbReference>
<dbReference type="GO" id="GO:0009313">
    <property type="term" value="P:oligosaccharide catabolic process"/>
    <property type="evidence" value="ECO:0007669"/>
    <property type="project" value="TreeGrafter"/>
</dbReference>
<dbReference type="OrthoDB" id="237949at2"/>
<evidence type="ECO:0000313" key="3">
    <source>
        <dbReference type="EMBL" id="TVY08471.1"/>
    </source>
</evidence>
<dbReference type="EMBL" id="VNJI01000023">
    <property type="protein sequence ID" value="TVY08471.1"/>
    <property type="molecule type" value="Genomic_DNA"/>
</dbReference>
<comment type="caution">
    <text evidence="3">The sequence shown here is derived from an EMBL/GenBank/DDBJ whole genome shotgun (WGS) entry which is preliminary data.</text>
</comment>